<dbReference type="InterPro" id="IPR029069">
    <property type="entry name" value="HotDog_dom_sf"/>
</dbReference>
<sequence length="280" mass="30901">MTVSFSSTLDNWRPQAQTDYDVVSPDAVKAFSALLNVAPVAGPGDTLPPLWHWLSFLAWPCQDELGTDGHPAAGPFLPPIPDRRRMFAGGRVQYPGILRVGDKVRRLSSLKDCVVKRGRSGELVFVTVRSEFRQGGELRVVEELDYVYRSGKGGVARQRPESPASSGTWEMPHSFDALELFMFSALTANTHRIHYDADYATAIEGYPDLVVQGPLQVLLMAELVRRHTTRPLASVDFRLHQPTFTGDTVVVRGRHTGPDVIQASVDRASGGRQASMKVTF</sequence>
<keyword evidence="2" id="KW-0456">Lyase</keyword>
<dbReference type="SUPFAM" id="SSF54637">
    <property type="entry name" value="Thioesterase/thiol ester dehydrase-isomerase"/>
    <property type="match status" value="2"/>
</dbReference>
<evidence type="ECO:0000313" key="2">
    <source>
        <dbReference type="EMBL" id="MBB5157365.1"/>
    </source>
</evidence>
<dbReference type="Gene3D" id="3.10.129.10">
    <property type="entry name" value="Hotdog Thioesterase"/>
    <property type="match status" value="2"/>
</dbReference>
<dbReference type="EC" id="4.2.1.153" evidence="2"/>
<evidence type="ECO:0000313" key="3">
    <source>
        <dbReference type="Proteomes" id="UP000584374"/>
    </source>
</evidence>
<comment type="caution">
    <text evidence="2">The sequence shown here is derived from an EMBL/GenBank/DDBJ whole genome shotgun (WGS) entry which is preliminary data.</text>
</comment>
<dbReference type="RefSeq" id="WP_184728321.1">
    <property type="nucleotide sequence ID" value="NZ_JACHIW010000001.1"/>
</dbReference>
<proteinExistence type="predicted"/>
<evidence type="ECO:0000259" key="1">
    <source>
        <dbReference type="Pfam" id="PF13452"/>
    </source>
</evidence>
<protein>
    <submittedName>
        <fullName evidence="2">3-methylfumaryl-CoA hydratase</fullName>
        <ecNumber evidence="2">4.2.1.153</ecNumber>
    </submittedName>
</protein>
<dbReference type="Pfam" id="PF13452">
    <property type="entry name" value="FAS1_DH_region"/>
    <property type="match status" value="1"/>
</dbReference>
<dbReference type="AlphaFoldDB" id="A0A840QFV0"/>
<feature type="domain" description="FAS1-like dehydratase" evidence="1">
    <location>
        <begin position="77"/>
        <end position="137"/>
    </location>
</feature>
<dbReference type="Proteomes" id="UP000584374">
    <property type="component" value="Unassembled WGS sequence"/>
</dbReference>
<dbReference type="GO" id="GO:0019171">
    <property type="term" value="F:(3R)-hydroxyacyl-[acyl-carrier-protein] dehydratase activity"/>
    <property type="evidence" value="ECO:0007669"/>
    <property type="project" value="TreeGrafter"/>
</dbReference>
<gene>
    <name evidence="2" type="ORF">BJ970_004899</name>
</gene>
<organism evidence="2 3">
    <name type="scientific">Saccharopolyspora phatthalungensis</name>
    <dbReference type="NCBI Taxonomy" id="664693"/>
    <lineage>
        <taxon>Bacteria</taxon>
        <taxon>Bacillati</taxon>
        <taxon>Actinomycetota</taxon>
        <taxon>Actinomycetes</taxon>
        <taxon>Pseudonocardiales</taxon>
        <taxon>Pseudonocardiaceae</taxon>
        <taxon>Saccharopolyspora</taxon>
    </lineage>
</organism>
<reference evidence="2 3" key="1">
    <citation type="submission" date="2020-08" db="EMBL/GenBank/DDBJ databases">
        <title>Sequencing the genomes of 1000 actinobacteria strains.</title>
        <authorList>
            <person name="Klenk H.-P."/>
        </authorList>
    </citation>
    <scope>NUCLEOTIDE SEQUENCE [LARGE SCALE GENOMIC DNA]</scope>
    <source>
        <strain evidence="2 3">DSM 45584</strain>
    </source>
</reference>
<dbReference type="PANTHER" id="PTHR28152:SF1">
    <property type="entry name" value="HYDROXYACYL-THIOESTER DEHYDRATASE TYPE 2, MITOCHONDRIAL"/>
    <property type="match status" value="1"/>
</dbReference>
<dbReference type="InterPro" id="IPR039569">
    <property type="entry name" value="FAS1-like_DH_region"/>
</dbReference>
<dbReference type="InterPro" id="IPR052741">
    <property type="entry name" value="Mitochondrial_HTD2"/>
</dbReference>
<dbReference type="PANTHER" id="PTHR28152">
    <property type="entry name" value="HYDROXYACYL-THIOESTER DEHYDRATASE TYPE 2, MITOCHONDRIAL"/>
    <property type="match status" value="1"/>
</dbReference>
<keyword evidence="3" id="KW-1185">Reference proteome</keyword>
<accession>A0A840QFV0</accession>
<dbReference type="EMBL" id="JACHIW010000001">
    <property type="protein sequence ID" value="MBB5157365.1"/>
    <property type="molecule type" value="Genomic_DNA"/>
</dbReference>
<name>A0A840QFV0_9PSEU</name>